<dbReference type="InterPro" id="IPR030678">
    <property type="entry name" value="Peptide/Ni-bd"/>
</dbReference>
<dbReference type="PROSITE" id="PS51257">
    <property type="entry name" value="PROKAR_LIPOPROTEIN"/>
    <property type="match status" value="1"/>
</dbReference>
<dbReference type="InterPro" id="IPR039424">
    <property type="entry name" value="SBP_5"/>
</dbReference>
<organism evidence="6 7">
    <name type="scientific">Candidatus Avoscillospira stercorigallinarum</name>
    <dbReference type="NCBI Taxonomy" id="2840708"/>
    <lineage>
        <taxon>Bacteria</taxon>
        <taxon>Bacillati</taxon>
        <taxon>Bacillota</taxon>
        <taxon>Clostridia</taxon>
        <taxon>Eubacteriales</taxon>
        <taxon>Oscillospiraceae</taxon>
        <taxon>Oscillospiraceae incertae sedis</taxon>
        <taxon>Candidatus Avoscillospira</taxon>
    </lineage>
</organism>
<dbReference type="PANTHER" id="PTHR30290">
    <property type="entry name" value="PERIPLASMIC BINDING COMPONENT OF ABC TRANSPORTER"/>
    <property type="match status" value="1"/>
</dbReference>
<keyword evidence="3 4" id="KW-0732">Signal</keyword>
<dbReference type="EMBL" id="DVFN01000136">
    <property type="protein sequence ID" value="HIQ70523.1"/>
    <property type="molecule type" value="Genomic_DNA"/>
</dbReference>
<evidence type="ECO:0000259" key="5">
    <source>
        <dbReference type="Pfam" id="PF00496"/>
    </source>
</evidence>
<feature type="chain" id="PRO_5038558912" evidence="4">
    <location>
        <begin position="26"/>
        <end position="537"/>
    </location>
</feature>
<dbReference type="GO" id="GO:1904680">
    <property type="term" value="F:peptide transmembrane transporter activity"/>
    <property type="evidence" value="ECO:0007669"/>
    <property type="project" value="TreeGrafter"/>
</dbReference>
<dbReference type="Pfam" id="PF00496">
    <property type="entry name" value="SBP_bac_5"/>
    <property type="match status" value="1"/>
</dbReference>
<reference evidence="6" key="2">
    <citation type="journal article" date="2021" name="PeerJ">
        <title>Extensive microbial diversity within the chicken gut microbiome revealed by metagenomics and culture.</title>
        <authorList>
            <person name="Gilroy R."/>
            <person name="Ravi A."/>
            <person name="Getino M."/>
            <person name="Pursley I."/>
            <person name="Horton D.L."/>
            <person name="Alikhan N.F."/>
            <person name="Baker D."/>
            <person name="Gharbi K."/>
            <person name="Hall N."/>
            <person name="Watson M."/>
            <person name="Adriaenssens E.M."/>
            <person name="Foster-Nyarko E."/>
            <person name="Jarju S."/>
            <person name="Secka A."/>
            <person name="Antonio M."/>
            <person name="Oren A."/>
            <person name="Chaudhuri R.R."/>
            <person name="La Ragione R."/>
            <person name="Hildebrand F."/>
            <person name="Pallen M.J."/>
        </authorList>
    </citation>
    <scope>NUCLEOTIDE SEQUENCE</scope>
    <source>
        <strain evidence="6">ChiSjej2B20-13462</strain>
    </source>
</reference>
<dbReference type="InterPro" id="IPR000914">
    <property type="entry name" value="SBP_5_dom"/>
</dbReference>
<feature type="signal peptide" evidence="4">
    <location>
        <begin position="1"/>
        <end position="25"/>
    </location>
</feature>
<reference evidence="6" key="1">
    <citation type="submission" date="2020-10" db="EMBL/GenBank/DDBJ databases">
        <authorList>
            <person name="Gilroy R."/>
        </authorList>
    </citation>
    <scope>NUCLEOTIDE SEQUENCE</scope>
    <source>
        <strain evidence="6">ChiSjej2B20-13462</strain>
    </source>
</reference>
<keyword evidence="2" id="KW-0813">Transport</keyword>
<evidence type="ECO:0000256" key="2">
    <source>
        <dbReference type="ARBA" id="ARBA00022448"/>
    </source>
</evidence>
<dbReference type="GO" id="GO:0043190">
    <property type="term" value="C:ATP-binding cassette (ABC) transporter complex"/>
    <property type="evidence" value="ECO:0007669"/>
    <property type="project" value="InterPro"/>
</dbReference>
<dbReference type="SUPFAM" id="SSF53850">
    <property type="entry name" value="Periplasmic binding protein-like II"/>
    <property type="match status" value="1"/>
</dbReference>
<dbReference type="GO" id="GO:0042597">
    <property type="term" value="C:periplasmic space"/>
    <property type="evidence" value="ECO:0007669"/>
    <property type="project" value="UniProtKB-ARBA"/>
</dbReference>
<dbReference type="AlphaFoldDB" id="A0A9D0Z7P7"/>
<comment type="caution">
    <text evidence="6">The sequence shown here is derived from an EMBL/GenBank/DDBJ whole genome shotgun (WGS) entry which is preliminary data.</text>
</comment>
<proteinExistence type="inferred from homology"/>
<dbReference type="Gene3D" id="3.40.190.10">
    <property type="entry name" value="Periplasmic binding protein-like II"/>
    <property type="match status" value="1"/>
</dbReference>
<name>A0A9D0Z7P7_9FIRM</name>
<evidence type="ECO:0000256" key="3">
    <source>
        <dbReference type="ARBA" id="ARBA00022729"/>
    </source>
</evidence>
<evidence type="ECO:0000256" key="4">
    <source>
        <dbReference type="SAM" id="SignalP"/>
    </source>
</evidence>
<dbReference type="Gene3D" id="3.10.105.10">
    <property type="entry name" value="Dipeptide-binding Protein, Domain 3"/>
    <property type="match status" value="1"/>
</dbReference>
<evidence type="ECO:0000313" key="6">
    <source>
        <dbReference type="EMBL" id="HIQ70523.1"/>
    </source>
</evidence>
<evidence type="ECO:0000256" key="1">
    <source>
        <dbReference type="ARBA" id="ARBA00005695"/>
    </source>
</evidence>
<feature type="domain" description="Solute-binding protein family 5" evidence="5">
    <location>
        <begin position="80"/>
        <end position="434"/>
    </location>
</feature>
<comment type="similarity">
    <text evidence="1">Belongs to the bacterial solute-binding protein 5 family.</text>
</comment>
<dbReference type="GO" id="GO:0015833">
    <property type="term" value="P:peptide transport"/>
    <property type="evidence" value="ECO:0007669"/>
    <property type="project" value="TreeGrafter"/>
</dbReference>
<dbReference type="CDD" id="cd08518">
    <property type="entry name" value="PBP2_NikA_DppA_OppA_like_19"/>
    <property type="match status" value="1"/>
</dbReference>
<dbReference type="Proteomes" id="UP000886874">
    <property type="component" value="Unassembled WGS sequence"/>
</dbReference>
<dbReference type="PANTHER" id="PTHR30290:SF9">
    <property type="entry name" value="OLIGOPEPTIDE-BINDING PROTEIN APPA"/>
    <property type="match status" value="1"/>
</dbReference>
<gene>
    <name evidence="6" type="ORF">IAA67_09365</name>
</gene>
<protein>
    <submittedName>
        <fullName evidence="6">ABC transporter substrate-binding protein</fullName>
    </submittedName>
</protein>
<accession>A0A9D0Z7P7</accession>
<sequence length="537" mass="58219">MKRNAFPAWLLALALLLTGCASGQAAQTQEQAQTQTETKDSVVIAIGSEPETLDPTQGWGHGNAPIVQSTLVQYTADLTFENDLATDYTLSEDGLVWTFHIRDDAYFTDGEKLTAEDVAFTLETAKAAQGSVDLTYMDKAEAVDEDTVVITLKQPTSIFLNTLASVGIVPEHAYSDDYGRNPIGSGPYKLVEWRPQEQLIFTANEDYYGEQPAIENVTVVFMSEDAALAAVQAGQVDVAYSTATLGTTEVPGYHVEAIPSADNRGFTLPVLPDTGETTDTGAPIGNNVTCNLEVRQAIAYAIDRDAIVDAVLNGFGRPAYSENDGMPWNNPAVALETDVDYAKALLAGGGWADTDGDGIVEKDGLKAEFDCLYPAGDSVRQAVGMAAAEQLRAIGIQVNVRGLSWDEISREMFSQSVLMGWGSASPNETYYLYRSEGALLEDYYNPEGYQSEITDGYLQAAMEALTPEEANEYWQLVQWDGETGTAMQGQCPWVWIVNLDHVTYVRDGLSIGGQPIHGHGHGLPLIQNLSDWAWTEG</sequence>
<evidence type="ECO:0000313" key="7">
    <source>
        <dbReference type="Proteomes" id="UP000886874"/>
    </source>
</evidence>
<dbReference type="PIRSF" id="PIRSF002741">
    <property type="entry name" value="MppA"/>
    <property type="match status" value="1"/>
</dbReference>